<protein>
    <recommendedName>
        <fullName evidence="3">Right handed beta helix domain-containing protein</fullName>
    </recommendedName>
</protein>
<dbReference type="Pfam" id="PF13229">
    <property type="entry name" value="Beta_helix"/>
    <property type="match status" value="2"/>
</dbReference>
<dbReference type="Proteomes" id="UP000256970">
    <property type="component" value="Unassembled WGS sequence"/>
</dbReference>
<feature type="domain" description="Right handed beta helix" evidence="3">
    <location>
        <begin position="290"/>
        <end position="472"/>
    </location>
</feature>
<feature type="transmembrane region" description="Helical" evidence="1">
    <location>
        <begin position="1180"/>
        <end position="1204"/>
    </location>
</feature>
<feature type="domain" description="Right handed beta helix" evidence="3">
    <location>
        <begin position="163"/>
        <end position="272"/>
    </location>
</feature>
<keyword evidence="2" id="KW-0732">Signal</keyword>
<evidence type="ECO:0000259" key="3">
    <source>
        <dbReference type="Pfam" id="PF13229"/>
    </source>
</evidence>
<keyword evidence="1" id="KW-1133">Transmembrane helix</keyword>
<feature type="transmembrane region" description="Helical" evidence="1">
    <location>
        <begin position="1210"/>
        <end position="1234"/>
    </location>
</feature>
<name>A0A383V6P4_TETOB</name>
<reference evidence="4 5" key="1">
    <citation type="submission" date="2016-10" db="EMBL/GenBank/DDBJ databases">
        <authorList>
            <person name="Cai Z."/>
        </authorList>
    </citation>
    <scope>NUCLEOTIDE SEQUENCE [LARGE SCALE GENOMIC DNA]</scope>
</reference>
<evidence type="ECO:0000313" key="5">
    <source>
        <dbReference type="Proteomes" id="UP000256970"/>
    </source>
</evidence>
<evidence type="ECO:0000256" key="1">
    <source>
        <dbReference type="SAM" id="Phobius"/>
    </source>
</evidence>
<feature type="transmembrane region" description="Helical" evidence="1">
    <location>
        <begin position="1066"/>
        <end position="1092"/>
    </location>
</feature>
<evidence type="ECO:0000256" key="2">
    <source>
        <dbReference type="SAM" id="SignalP"/>
    </source>
</evidence>
<feature type="chain" id="PRO_5016987792" description="Right handed beta helix domain-containing protein" evidence="2">
    <location>
        <begin position="27"/>
        <end position="1252"/>
    </location>
</feature>
<dbReference type="PANTHER" id="PTHR11319">
    <property type="entry name" value="G PROTEIN-COUPLED RECEPTOR-RELATED"/>
    <property type="match status" value="1"/>
</dbReference>
<proteinExistence type="predicted"/>
<feature type="signal peptide" evidence="2">
    <location>
        <begin position="1"/>
        <end position="26"/>
    </location>
</feature>
<feature type="transmembrane region" description="Helical" evidence="1">
    <location>
        <begin position="967"/>
        <end position="987"/>
    </location>
</feature>
<accession>A0A383V6P4</accession>
<dbReference type="SUPFAM" id="SSF51126">
    <property type="entry name" value="Pectin lyase-like"/>
    <property type="match status" value="2"/>
</dbReference>
<organism evidence="4 5">
    <name type="scientific">Tetradesmus obliquus</name>
    <name type="common">Green alga</name>
    <name type="synonym">Acutodesmus obliquus</name>
    <dbReference type="NCBI Taxonomy" id="3088"/>
    <lineage>
        <taxon>Eukaryota</taxon>
        <taxon>Viridiplantae</taxon>
        <taxon>Chlorophyta</taxon>
        <taxon>core chlorophytes</taxon>
        <taxon>Chlorophyceae</taxon>
        <taxon>CS clade</taxon>
        <taxon>Sphaeropleales</taxon>
        <taxon>Scenedesmaceae</taxon>
        <taxon>Tetradesmus</taxon>
    </lineage>
</organism>
<dbReference type="AlphaFoldDB" id="A0A383V6P4"/>
<sequence length="1252" mass="130626">MPGHQQQAQLVHALLSLVILCCTAWAFDAPAAAAAAPTVAAPTAAVPAQHTVCHLTLQGHNSSSSSSSGLTEIASANLTCVAPDGTPARVAVSIDTTHFNGTQISLTVSGVTRLQNEECKQQAAAFKCPPLVFFCGSYSVSLVHPVVEGVWLHSVADASADTYASGGAAMLAFGGLANASISGGSFSGNTAGRILHLQGNASVLVTASSFSSNTVSGSCIWAEGTSSSTLQDAAFINNTAYSTELTDGGAALYIADNASVAMTACSIVDNKVADTQQGWDPAKSGRWGGGIMIRTRHNAKLTMHSCLLRGNVAYLGGGLFAGGDSQVVLTDTNITANTASAGAGIYFLQQSNGTLINCSVTSNVGLGTGGGGLADGHAFTAIDSVFEGNSGKFGGALFARDAVFVRSRIVNNTAELGGGIAAVADVAGTLFSNITFIDSVCADNTALVDGGCAFLTENTTAAFFNSTLVNNSAAARGGAVFLRYFAALNITGGKVTGNKAREGGGVLLVRPAKLLIMDGRVVNNSASWRGGGVHVQAGADLRLESGTEVAGNSAAWGGGAFFDGSQEFDLAAMQRSVRNNTATYDMQLSVAPTNLSVLGSSSVSGFVSLLGSDQSVLPVRLNVSGPFGLPCDGQLVQALLNGTQVLGMNRSDSSGVVLMRLDIRLRPGMYTIVFEVLPGDSQKRIADLKPAKLSLQVRSCIVGEVTPAPDACQVCPEGSFSLEPHSSSCRDCPAGADCPGGFAIVPLPGMWHSAPESPQVHRCFGTSACQGNRSALEVCASSADCRAATSSSSYTNLQCTPGYQGNLCAACEPGHHLVKPFTCRKCLSQAAAAVLFVLAVCLLLVFMKIMCHFTADLSEAAGSFPSVASTQPVDVRSAEHVAREGSLTDDTWTLKQLQVSSLLRPLVLYMQYALILASVTAVELPAPLAYPLQALAWAWSPAVPETLSIECILPHGSSSMFVSIQRMLLYLAMPFVMLALLVVMHMLTPATLCKRLTDNMSFTSVFAVNAMVVCFFFMSSILRSTFGWFACVPMDAPNDAPYVAAAVGSFWLHDPGQLCYQGYNRAWALGLGLPLLLLVCGVLPAYVVWVVLRNKHQQQHLPGQSEQVHGYGFLQFIYRPACNWWEVVVLCETAALSAVAVFGHRLGPLHHIIAFSCTLTVMGLLHMAAQPYTLPAANTVVLQCLCCLFFSNMANVLFLGHGIFRAGGAAVTGVGCAVLLGNVVFVGSVLWQLVRLLSGKQAVRGEADASIE</sequence>
<dbReference type="EMBL" id="FNXT01000083">
    <property type="protein sequence ID" value="SZX60633.1"/>
    <property type="molecule type" value="Genomic_DNA"/>
</dbReference>
<dbReference type="InterPro" id="IPR039448">
    <property type="entry name" value="Beta_helix"/>
</dbReference>
<keyword evidence="1" id="KW-0472">Membrane</keyword>
<feature type="transmembrane region" description="Helical" evidence="1">
    <location>
        <begin position="999"/>
        <end position="1018"/>
    </location>
</feature>
<feature type="transmembrane region" description="Helical" evidence="1">
    <location>
        <begin position="1149"/>
        <end position="1168"/>
    </location>
</feature>
<evidence type="ECO:0000313" key="4">
    <source>
        <dbReference type="EMBL" id="SZX60633.1"/>
    </source>
</evidence>
<feature type="transmembrane region" description="Helical" evidence="1">
    <location>
        <begin position="906"/>
        <end position="930"/>
    </location>
</feature>
<feature type="transmembrane region" description="Helical" evidence="1">
    <location>
        <begin position="1124"/>
        <end position="1143"/>
    </location>
</feature>
<keyword evidence="5" id="KW-1185">Reference proteome</keyword>
<dbReference type="PANTHER" id="PTHR11319:SF35">
    <property type="entry name" value="OUTER MEMBRANE PROTEIN PMPC-RELATED"/>
    <property type="match status" value="1"/>
</dbReference>
<keyword evidence="1" id="KW-0812">Transmembrane</keyword>
<feature type="transmembrane region" description="Helical" evidence="1">
    <location>
        <begin position="827"/>
        <end position="847"/>
    </location>
</feature>
<dbReference type="InterPro" id="IPR011050">
    <property type="entry name" value="Pectin_lyase_fold/virulence"/>
</dbReference>
<gene>
    <name evidence="4" type="ORF">BQ4739_LOCUS1163</name>
</gene>
<dbReference type="STRING" id="3088.A0A383V6P4"/>